<dbReference type="Gene3D" id="3.90.1150.10">
    <property type="entry name" value="Aspartate Aminotransferase, domain 1"/>
    <property type="match status" value="1"/>
</dbReference>
<evidence type="ECO:0000313" key="6">
    <source>
        <dbReference type="Proteomes" id="UP001251528"/>
    </source>
</evidence>
<dbReference type="InterPro" id="IPR015421">
    <property type="entry name" value="PyrdxlP-dep_Trfase_major"/>
</dbReference>
<dbReference type="PIRSF" id="PIRSF000521">
    <property type="entry name" value="Transaminase_4ab_Lys_Orn"/>
    <property type="match status" value="1"/>
</dbReference>
<dbReference type="CDD" id="cd00610">
    <property type="entry name" value="OAT_like"/>
    <property type="match status" value="1"/>
</dbReference>
<organism evidence="5 6">
    <name type="scientific">Conoideocrella luteorostrata</name>
    <dbReference type="NCBI Taxonomy" id="1105319"/>
    <lineage>
        <taxon>Eukaryota</taxon>
        <taxon>Fungi</taxon>
        <taxon>Dikarya</taxon>
        <taxon>Ascomycota</taxon>
        <taxon>Pezizomycotina</taxon>
        <taxon>Sordariomycetes</taxon>
        <taxon>Hypocreomycetidae</taxon>
        <taxon>Hypocreales</taxon>
        <taxon>Clavicipitaceae</taxon>
        <taxon>Conoideocrella</taxon>
    </lineage>
</organism>
<comment type="caution">
    <text evidence="5">The sequence shown here is derived from an EMBL/GenBank/DDBJ whole genome shotgun (WGS) entry which is preliminary data.</text>
</comment>
<evidence type="ECO:0000256" key="2">
    <source>
        <dbReference type="ARBA" id="ARBA00022898"/>
    </source>
</evidence>
<dbReference type="PANTHER" id="PTHR45688">
    <property type="match status" value="1"/>
</dbReference>
<dbReference type="Gene3D" id="3.40.640.10">
    <property type="entry name" value="Type I PLP-dependent aspartate aminotransferase-like (Major domain)"/>
    <property type="match status" value="1"/>
</dbReference>
<dbReference type="InterPro" id="IPR015422">
    <property type="entry name" value="PyrdxlP-dep_Trfase_small"/>
</dbReference>
<proteinExistence type="inferred from homology"/>
<feature type="compositionally biased region" description="Polar residues" evidence="4">
    <location>
        <begin position="1"/>
        <end position="17"/>
    </location>
</feature>
<dbReference type="PANTHER" id="PTHR45688:SF13">
    <property type="entry name" value="ALANINE--GLYOXYLATE AMINOTRANSFERASE 2-LIKE"/>
    <property type="match status" value="1"/>
</dbReference>
<keyword evidence="6" id="KW-1185">Reference proteome</keyword>
<feature type="region of interest" description="Disordered" evidence="4">
    <location>
        <begin position="1"/>
        <end position="21"/>
    </location>
</feature>
<comment type="similarity">
    <text evidence="1 3">Belongs to the class-III pyridoxal-phosphate-dependent aminotransferase family.</text>
</comment>
<evidence type="ECO:0000256" key="1">
    <source>
        <dbReference type="ARBA" id="ARBA00008954"/>
    </source>
</evidence>
<evidence type="ECO:0008006" key="7">
    <source>
        <dbReference type="Google" id="ProtNLM"/>
    </source>
</evidence>
<dbReference type="GO" id="GO:0005739">
    <property type="term" value="C:mitochondrion"/>
    <property type="evidence" value="ECO:0007669"/>
    <property type="project" value="TreeGrafter"/>
</dbReference>
<evidence type="ECO:0000256" key="4">
    <source>
        <dbReference type="SAM" id="MobiDB-lite"/>
    </source>
</evidence>
<dbReference type="SUPFAM" id="SSF53383">
    <property type="entry name" value="PLP-dependent transferases"/>
    <property type="match status" value="1"/>
</dbReference>
<name>A0AAJ0CDC3_9HYPO</name>
<dbReference type="GO" id="GO:0008483">
    <property type="term" value="F:transaminase activity"/>
    <property type="evidence" value="ECO:0007669"/>
    <property type="project" value="InterPro"/>
</dbReference>
<dbReference type="InterPro" id="IPR015424">
    <property type="entry name" value="PyrdxlP-dep_Trfase"/>
</dbReference>
<gene>
    <name evidence="5" type="ORF">QQS21_011440</name>
</gene>
<dbReference type="Pfam" id="PF00202">
    <property type="entry name" value="Aminotran_3"/>
    <property type="match status" value="1"/>
</dbReference>
<dbReference type="InterPro" id="IPR049704">
    <property type="entry name" value="Aminotrans_3_PPA_site"/>
</dbReference>
<dbReference type="AlphaFoldDB" id="A0AAJ0CDC3"/>
<sequence length="467" mass="50914">MVPGATTSNQTPISWSNLPKEDDKPTLYENVNQTELIKKAKNHLLDYGTKFEPDIITASLGLYIYTATGHRVLDWTSGQMSCLLGHGHPEIVKVIADHAMQLDHLFSGMISPPVISLADRLCNALPEGLDKAFFLSTGGESNEAAIKLAKTFTGKFEIVGVGASWHGMTAQALGAQYHFGRRGHGPLMPGMHMLPPPNAYRSCFRKPDGSYDWEAELEYGWRMIDMQSCGSLAACIVECIQSSAGMHVLPPGYLKALKKHCMARGMLLIVDEAQTGVGRCGDFMAINHEDIVPDILTLSKTLGNGLPLSAVVASEKVSAGAAEKGFFFYTTHVNDPLPAAVGDKVLEIVLRDNLVEHSRKYGQTLHRGLQKLYSRYGCIGEIRGRGLMAGVEIVTNRETKEPALDLAKRIGSRAYQLGLWANLSSHPSFGGTFRIAPPITVTEIQIEDGLSILERAFAETEGTMPLY</sequence>
<evidence type="ECO:0000313" key="5">
    <source>
        <dbReference type="EMBL" id="KAK2590866.1"/>
    </source>
</evidence>
<keyword evidence="2 3" id="KW-0663">Pyridoxal phosphate</keyword>
<dbReference type="GO" id="GO:0030170">
    <property type="term" value="F:pyridoxal phosphate binding"/>
    <property type="evidence" value="ECO:0007669"/>
    <property type="project" value="InterPro"/>
</dbReference>
<dbReference type="Proteomes" id="UP001251528">
    <property type="component" value="Unassembled WGS sequence"/>
</dbReference>
<protein>
    <recommendedName>
        <fullName evidence="7">2,2-dialkylglycine decarboxylase</fullName>
    </recommendedName>
</protein>
<dbReference type="PROSITE" id="PS00600">
    <property type="entry name" value="AA_TRANSFER_CLASS_3"/>
    <property type="match status" value="1"/>
</dbReference>
<evidence type="ECO:0000256" key="3">
    <source>
        <dbReference type="RuleBase" id="RU003560"/>
    </source>
</evidence>
<reference evidence="5" key="1">
    <citation type="submission" date="2023-06" db="EMBL/GenBank/DDBJ databases">
        <title>Conoideocrella luteorostrata (Hypocreales: Clavicipitaceae), a potential biocontrol fungus for elongate hemlock scale in United States Christmas tree production areas.</title>
        <authorList>
            <person name="Barrett H."/>
            <person name="Lovett B."/>
            <person name="Macias A.M."/>
            <person name="Stajich J.E."/>
            <person name="Kasson M.T."/>
        </authorList>
    </citation>
    <scope>NUCLEOTIDE SEQUENCE</scope>
    <source>
        <strain evidence="5">ARSEF 14590</strain>
    </source>
</reference>
<accession>A0AAJ0CDC3</accession>
<dbReference type="InterPro" id="IPR005814">
    <property type="entry name" value="Aminotrans_3"/>
</dbReference>
<dbReference type="EMBL" id="JASWJB010000388">
    <property type="protein sequence ID" value="KAK2590866.1"/>
    <property type="molecule type" value="Genomic_DNA"/>
</dbReference>